<dbReference type="Proteomes" id="UP001519363">
    <property type="component" value="Unassembled WGS sequence"/>
</dbReference>
<feature type="transmembrane region" description="Helical" evidence="1">
    <location>
        <begin position="122"/>
        <end position="145"/>
    </location>
</feature>
<reference evidence="2 3" key="1">
    <citation type="submission" date="2021-03" db="EMBL/GenBank/DDBJ databases">
        <title>Sequencing the genomes of 1000 actinobacteria strains.</title>
        <authorList>
            <person name="Klenk H.-P."/>
        </authorList>
    </citation>
    <scope>NUCLEOTIDE SEQUENCE [LARGE SCALE GENOMIC DNA]</scope>
    <source>
        <strain evidence="2 3">DSM 44580</strain>
    </source>
</reference>
<feature type="transmembrane region" description="Helical" evidence="1">
    <location>
        <begin position="65"/>
        <end position="84"/>
    </location>
</feature>
<keyword evidence="1" id="KW-0472">Membrane</keyword>
<organism evidence="2 3">
    <name type="scientific">Crossiella equi</name>
    <dbReference type="NCBI Taxonomy" id="130796"/>
    <lineage>
        <taxon>Bacteria</taxon>
        <taxon>Bacillati</taxon>
        <taxon>Actinomycetota</taxon>
        <taxon>Actinomycetes</taxon>
        <taxon>Pseudonocardiales</taxon>
        <taxon>Pseudonocardiaceae</taxon>
        <taxon>Crossiella</taxon>
    </lineage>
</organism>
<evidence type="ECO:0000313" key="3">
    <source>
        <dbReference type="Proteomes" id="UP001519363"/>
    </source>
</evidence>
<accession>A0ABS5AJQ0</accession>
<evidence type="ECO:0000313" key="2">
    <source>
        <dbReference type="EMBL" id="MBP2476439.1"/>
    </source>
</evidence>
<proteinExistence type="predicted"/>
<dbReference type="EMBL" id="JAGIOO010000001">
    <property type="protein sequence ID" value="MBP2476439.1"/>
    <property type="molecule type" value="Genomic_DNA"/>
</dbReference>
<feature type="transmembrane region" description="Helical" evidence="1">
    <location>
        <begin position="25"/>
        <end position="45"/>
    </location>
</feature>
<dbReference type="RefSeq" id="WP_086783128.1">
    <property type="nucleotide sequence ID" value="NZ_JAGIOO010000001.1"/>
</dbReference>
<name>A0ABS5AJQ0_9PSEU</name>
<keyword evidence="3" id="KW-1185">Reference proteome</keyword>
<gene>
    <name evidence="2" type="ORF">JOF53_005311</name>
</gene>
<evidence type="ECO:0000256" key="1">
    <source>
        <dbReference type="SAM" id="Phobius"/>
    </source>
</evidence>
<keyword evidence="1" id="KW-1133">Transmembrane helix</keyword>
<keyword evidence="1" id="KW-0812">Transmembrane</keyword>
<protein>
    <submittedName>
        <fullName evidence="2">Uncharacterized protein</fullName>
    </submittedName>
</protein>
<comment type="caution">
    <text evidence="2">The sequence shown here is derived from an EMBL/GenBank/DDBJ whole genome shotgun (WGS) entry which is preliminary data.</text>
</comment>
<sequence>MTEVEELPVEQVVAREPLSGRAGRALVLLVLIADAVLLAWLELIFLPLRVSDLWAAVPPAYNWPLPVTILLAGAATPWLILAAAKCTSRMILISLPFLAWLGASIVFGVAGPGGDVLLTDDWRALAFLAVGSLSGAVALGTRLSFPHPADARFSGQISR</sequence>
<feature type="transmembrane region" description="Helical" evidence="1">
    <location>
        <begin position="91"/>
        <end position="110"/>
    </location>
</feature>